<evidence type="ECO:0000313" key="2">
    <source>
        <dbReference type="Proteomes" id="UP001148629"/>
    </source>
</evidence>
<protein>
    <submittedName>
        <fullName evidence="1">Uncharacterized protein</fullName>
    </submittedName>
</protein>
<organism evidence="1 2">
    <name type="scientific">Fusarium decemcellulare</name>
    <dbReference type="NCBI Taxonomy" id="57161"/>
    <lineage>
        <taxon>Eukaryota</taxon>
        <taxon>Fungi</taxon>
        <taxon>Dikarya</taxon>
        <taxon>Ascomycota</taxon>
        <taxon>Pezizomycotina</taxon>
        <taxon>Sordariomycetes</taxon>
        <taxon>Hypocreomycetidae</taxon>
        <taxon>Hypocreales</taxon>
        <taxon>Nectriaceae</taxon>
        <taxon>Fusarium</taxon>
        <taxon>Fusarium decemcellulare species complex</taxon>
    </lineage>
</organism>
<dbReference type="EMBL" id="JANRMS010000576">
    <property type="protein sequence ID" value="KAJ3537487.1"/>
    <property type="molecule type" value="Genomic_DNA"/>
</dbReference>
<comment type="caution">
    <text evidence="1">The sequence shown here is derived from an EMBL/GenBank/DDBJ whole genome shotgun (WGS) entry which is preliminary data.</text>
</comment>
<sequence>MSKPEQTYDYVIIGGGTAGELEKKTNSVGLLGNLQAALGCVLTSRLSKALPAASLLMIERGVAKDDRVLPALGFAPGFGSNIETNLRSVPQPAFEDITVSQTSGSIVGGSSAVNYETWTRGASVDFAQWAEVAGNSRWSWDGMLPYLRATETFIPSATQKGFLKGNGSLHGSSGPIIVSHPSDSGQPRNYPLQEDMARLHEALGASLIPENNGGTTIGYTEVAQSSYNGERQFAAKDYTFGPNVTIWTESEVHRIDIEDGRASSVTGISHQRGTDGNENGSFRVRANVEVILSAGALFSPKLLMLSGIGPKEELELHGIPVKIDLPVGKNLSDHPCVVTKWTVNKKDASIGLGPMVTEVCNWAAGPPTDWIAFHRASPSTLQVAHQHLKEEEKKYYLSEEKAHWECFTMYGPFDTSEREIKIDPPPGESIVSVFNVLILYDAIKSTTAAMKGLAGLDAVEYTINEELRDDLSDTAVAARVKQGGSTVFHFSGTCAMGSVVDAECRVNGVKGLRVVDASVFPMPLAAHYQAATYALAEQAADLILEAEPKSLQILKCNRDEPCSNCVARNVDCVYAPWPRGRAAAQRREGSQQHLDSRVRHLEQLLSNIVSQMPVQQGGSSDGTSQSVGNLASSDVTMISDTSPQFPGSESRQNGELVMKPGRMMLNSNEMIYVSGSHWSAICNEVGKLREHLDQGDGVDHGQRTQDSGPMLLEGIGEVSSIEDIMADIPPKAAADRLISRYFNSPMPGIVIIHGPAFEQEYKQFWLDPSGVSLPWIAMLFGVLNVGSFMYLRSQEGWPTELGNLLEVMELFQRRSTECLLISKYGTAPTNYTMEALLLNLQGEFVRRRDAHLGLWVMGGVTIRVAMRMGYHRDPDNHPRITPLQGEMRRRIWAVLQQLDVLTSCQLGLPCLIQEYQCDTRPPSNLLDEDFGPETTQLPPSRPETQLTPVLYTIAKSRLSLIFRTIFNHVSLGRVEAYEEIMAYDQRLHNALLTRRYNLEFLFQKARCMLHRHHMSKSYEDPRYNYSRTACVDAAMTVLTHQANIFKEVQVGGLLYADRWFISSLERHDFLLAAMIICLELSSRTNEQPAPSGNDGFLKFSREAMIQALENSQSFWAELKASSVEAKQAFDMLSVMLDSVATSGTTHNEHISIPPSTEVLLSGSSSMPTQASFSYGTPSVSDQSGFATSIEGIGAMLTSPHIDNWDLWESLIQSPTIPENFELPDLSH</sequence>
<accession>A0ACC1SDP9</accession>
<evidence type="ECO:0000313" key="1">
    <source>
        <dbReference type="EMBL" id="KAJ3537487.1"/>
    </source>
</evidence>
<keyword evidence="2" id="KW-1185">Reference proteome</keyword>
<gene>
    <name evidence="1" type="ORF">NM208_g6287</name>
</gene>
<dbReference type="Proteomes" id="UP001148629">
    <property type="component" value="Unassembled WGS sequence"/>
</dbReference>
<reference evidence="1" key="1">
    <citation type="submission" date="2022-08" db="EMBL/GenBank/DDBJ databases">
        <title>Genome Sequence of Fusarium decemcellulare.</title>
        <authorList>
            <person name="Buettner E."/>
        </authorList>
    </citation>
    <scope>NUCLEOTIDE SEQUENCE</scope>
    <source>
        <strain evidence="1">Babe19</strain>
    </source>
</reference>
<name>A0ACC1SDP9_9HYPO</name>
<proteinExistence type="predicted"/>